<evidence type="ECO:0000313" key="2">
    <source>
        <dbReference type="Proteomes" id="UP000249166"/>
    </source>
</evidence>
<reference evidence="1 2" key="1">
    <citation type="submission" date="2018-04" db="EMBL/GenBank/DDBJ databases">
        <title>Bacteria isolated from cave deposits of Manipur.</title>
        <authorList>
            <person name="Sahoo D."/>
            <person name="Sarangthem I."/>
            <person name="Nandeibam J."/>
        </authorList>
    </citation>
    <scope>NUCLEOTIDE SEQUENCE [LARGE SCALE GENOMIC DNA]</scope>
    <source>
        <strain evidence="2">mrc11</strain>
    </source>
</reference>
<accession>A0A328HL29</accession>
<comment type="caution">
    <text evidence="1">The sequence shown here is derived from an EMBL/GenBank/DDBJ whole genome shotgun (WGS) entry which is preliminary data.</text>
</comment>
<sequence>MGTRFADVDWVIFDASANVWVRVPLFRAKQFVFWPQAGKISLTNPIALLKYGDGVALLCEMFGSHGT</sequence>
<name>A0A328HL29_ARTGO</name>
<dbReference type="Proteomes" id="UP000249166">
    <property type="component" value="Unassembled WGS sequence"/>
</dbReference>
<organism evidence="1 2">
    <name type="scientific">Arthrobacter globiformis</name>
    <dbReference type="NCBI Taxonomy" id="1665"/>
    <lineage>
        <taxon>Bacteria</taxon>
        <taxon>Bacillati</taxon>
        <taxon>Actinomycetota</taxon>
        <taxon>Actinomycetes</taxon>
        <taxon>Micrococcales</taxon>
        <taxon>Micrococcaceae</taxon>
        <taxon>Arthrobacter</taxon>
    </lineage>
</organism>
<dbReference type="AlphaFoldDB" id="A0A328HL29"/>
<proteinExistence type="predicted"/>
<evidence type="ECO:0000313" key="1">
    <source>
        <dbReference type="EMBL" id="RAM38874.1"/>
    </source>
</evidence>
<protein>
    <submittedName>
        <fullName evidence="1">Uncharacterized protein</fullName>
    </submittedName>
</protein>
<gene>
    <name evidence="1" type="ORF">DBZ45_02615</name>
</gene>
<dbReference type="EMBL" id="QLNP01000032">
    <property type="protein sequence ID" value="RAM38874.1"/>
    <property type="molecule type" value="Genomic_DNA"/>
</dbReference>